<comment type="caution">
    <text evidence="1">The sequence shown here is derived from an EMBL/GenBank/DDBJ whole genome shotgun (WGS) entry which is preliminary data.</text>
</comment>
<dbReference type="AlphaFoldDB" id="W6U188"/>
<organism evidence="1 2">
    <name type="scientific">Echinococcus granulosus</name>
    <name type="common">Hydatid tapeworm</name>
    <dbReference type="NCBI Taxonomy" id="6210"/>
    <lineage>
        <taxon>Eukaryota</taxon>
        <taxon>Metazoa</taxon>
        <taxon>Spiralia</taxon>
        <taxon>Lophotrochozoa</taxon>
        <taxon>Platyhelminthes</taxon>
        <taxon>Cestoda</taxon>
        <taxon>Eucestoda</taxon>
        <taxon>Cyclophyllidea</taxon>
        <taxon>Taeniidae</taxon>
        <taxon>Echinococcus</taxon>
        <taxon>Echinococcus granulosus group</taxon>
    </lineage>
</organism>
<dbReference type="Proteomes" id="UP000019149">
    <property type="component" value="Unassembled WGS sequence"/>
</dbReference>
<evidence type="ECO:0000313" key="1">
    <source>
        <dbReference type="EMBL" id="EUB54251.1"/>
    </source>
</evidence>
<accession>W6U188</accession>
<dbReference type="STRING" id="6210.W6U188"/>
<keyword evidence="2" id="KW-1185">Reference proteome</keyword>
<dbReference type="GeneID" id="36346606"/>
<gene>
    <name evidence="1" type="ORF">EGR_10891</name>
</gene>
<dbReference type="RefSeq" id="XP_024345447.1">
    <property type="nucleotide sequence ID" value="XM_024500140.1"/>
</dbReference>
<proteinExistence type="predicted"/>
<dbReference type="CTD" id="36346606"/>
<name>W6U188_ECHGR</name>
<sequence>MATTAWKEGKGNVRALVFHSTTGVGTASPNVASNYKEPETGALYPDGQLVDSAGMSSDLVFNVYLAHGTCQIKRPYLFWINLRFTS</sequence>
<dbReference type="KEGG" id="egl:EGR_10891"/>
<protein>
    <submittedName>
        <fullName evidence="1">Uncharacterized protein</fullName>
    </submittedName>
</protein>
<evidence type="ECO:0000313" key="2">
    <source>
        <dbReference type="Proteomes" id="UP000019149"/>
    </source>
</evidence>
<reference evidence="1 2" key="1">
    <citation type="journal article" date="2013" name="Nat. Genet.">
        <title>The genome of the hydatid tapeworm Echinococcus granulosus.</title>
        <authorList>
            <person name="Zheng H."/>
            <person name="Zhang W."/>
            <person name="Zhang L."/>
            <person name="Zhang Z."/>
            <person name="Li J."/>
            <person name="Lu G."/>
            <person name="Zhu Y."/>
            <person name="Wang Y."/>
            <person name="Huang Y."/>
            <person name="Liu J."/>
            <person name="Kang H."/>
            <person name="Chen J."/>
            <person name="Wang L."/>
            <person name="Chen A."/>
            <person name="Yu S."/>
            <person name="Gao Z."/>
            <person name="Jin L."/>
            <person name="Gu W."/>
            <person name="Wang Z."/>
            <person name="Zhao L."/>
            <person name="Shi B."/>
            <person name="Wen H."/>
            <person name="Lin R."/>
            <person name="Jones M.K."/>
            <person name="Brejova B."/>
            <person name="Vinar T."/>
            <person name="Zhao G."/>
            <person name="McManus D.P."/>
            <person name="Chen Z."/>
            <person name="Zhou Y."/>
            <person name="Wang S."/>
        </authorList>
    </citation>
    <scope>NUCLEOTIDE SEQUENCE [LARGE SCALE GENOMIC DNA]</scope>
</reference>
<dbReference type="EMBL" id="APAU02000294">
    <property type="protein sequence ID" value="EUB54251.1"/>
    <property type="molecule type" value="Genomic_DNA"/>
</dbReference>